<keyword evidence="5" id="KW-0762">Sugar transport</keyword>
<dbReference type="GO" id="GO:0030288">
    <property type="term" value="C:outer membrane-bounded periplasmic space"/>
    <property type="evidence" value="ECO:0007669"/>
    <property type="project" value="TreeGrafter"/>
</dbReference>
<evidence type="ECO:0000256" key="3">
    <source>
        <dbReference type="SAM" id="SignalP"/>
    </source>
</evidence>
<accession>A0A852SR08</accession>
<gene>
    <name evidence="5" type="ORF">BJ984_002445</name>
</gene>
<dbReference type="CDD" id="cd19994">
    <property type="entry name" value="PBP1_ChvE"/>
    <property type="match status" value="1"/>
</dbReference>
<evidence type="ECO:0000259" key="4">
    <source>
        <dbReference type="Pfam" id="PF13407"/>
    </source>
</evidence>
<dbReference type="InterPro" id="IPR025997">
    <property type="entry name" value="SBP_2_dom"/>
</dbReference>
<feature type="domain" description="Periplasmic binding protein" evidence="4">
    <location>
        <begin position="48"/>
        <end position="331"/>
    </location>
</feature>
<feature type="signal peptide" evidence="3">
    <location>
        <begin position="1"/>
        <end position="25"/>
    </location>
</feature>
<dbReference type="InterPro" id="IPR050555">
    <property type="entry name" value="Bact_Solute-Bind_Prot2"/>
</dbReference>
<comment type="caution">
    <text evidence="5">The sequence shown here is derived from an EMBL/GenBank/DDBJ whole genome shotgun (WGS) entry which is preliminary data.</text>
</comment>
<dbReference type="PANTHER" id="PTHR30036:SF1">
    <property type="entry name" value="D-XYLOSE-BINDING PERIPLASMIC PROTEIN"/>
    <property type="match status" value="1"/>
</dbReference>
<dbReference type="AlphaFoldDB" id="A0A852SR08"/>
<comment type="subcellular location">
    <subcellularLocation>
        <location evidence="1">Cell envelope</location>
    </subcellularLocation>
</comment>
<protein>
    <submittedName>
        <fullName evidence="5">Putative multiple sugar transport system substrate-binding protein</fullName>
    </submittedName>
</protein>
<dbReference type="RefSeq" id="WP_179548278.1">
    <property type="nucleotide sequence ID" value="NZ_BSEW01000002.1"/>
</dbReference>
<proteinExistence type="predicted"/>
<evidence type="ECO:0000256" key="1">
    <source>
        <dbReference type="ARBA" id="ARBA00004196"/>
    </source>
</evidence>
<evidence type="ECO:0000313" key="5">
    <source>
        <dbReference type="EMBL" id="NYD71287.1"/>
    </source>
</evidence>
<evidence type="ECO:0000256" key="2">
    <source>
        <dbReference type="ARBA" id="ARBA00022729"/>
    </source>
</evidence>
<evidence type="ECO:0000313" key="6">
    <source>
        <dbReference type="Proteomes" id="UP000549913"/>
    </source>
</evidence>
<dbReference type="GO" id="GO:0030246">
    <property type="term" value="F:carbohydrate binding"/>
    <property type="evidence" value="ECO:0007669"/>
    <property type="project" value="TreeGrafter"/>
</dbReference>
<feature type="chain" id="PRO_5038800192" evidence="3">
    <location>
        <begin position="26"/>
        <end position="379"/>
    </location>
</feature>
<organism evidence="5 6">
    <name type="scientific">Herbiconiux flava</name>
    <dbReference type="NCBI Taxonomy" id="881268"/>
    <lineage>
        <taxon>Bacteria</taxon>
        <taxon>Bacillati</taxon>
        <taxon>Actinomycetota</taxon>
        <taxon>Actinomycetes</taxon>
        <taxon>Micrococcales</taxon>
        <taxon>Microbacteriaceae</taxon>
        <taxon>Herbiconiux</taxon>
    </lineage>
</organism>
<dbReference type="Gene3D" id="3.40.50.2300">
    <property type="match status" value="2"/>
</dbReference>
<dbReference type="SUPFAM" id="SSF53822">
    <property type="entry name" value="Periplasmic binding protein-like I"/>
    <property type="match status" value="1"/>
</dbReference>
<dbReference type="Proteomes" id="UP000549913">
    <property type="component" value="Unassembled WGS sequence"/>
</dbReference>
<dbReference type="PANTHER" id="PTHR30036">
    <property type="entry name" value="D-XYLOSE-BINDING PERIPLASMIC PROTEIN"/>
    <property type="match status" value="1"/>
</dbReference>
<keyword evidence="6" id="KW-1185">Reference proteome</keyword>
<reference evidence="5 6" key="1">
    <citation type="submission" date="2020-07" db="EMBL/GenBank/DDBJ databases">
        <title>Sequencing the genomes of 1000 actinobacteria strains.</title>
        <authorList>
            <person name="Klenk H.-P."/>
        </authorList>
    </citation>
    <scope>NUCLEOTIDE SEQUENCE [LARGE SCALE GENOMIC DNA]</scope>
    <source>
        <strain evidence="5 6">DSM 26474</strain>
    </source>
</reference>
<sequence length="379" mass="39560">MAKTSGGRRSTIRAILGLAVATATVAVGLTGCSADDGGAGGGAGGTVGILMPGVQSVRWQIEAETMTEGFKERGYDTAVQFANDDAPTQVQQMEDMITQGVNALIVVAVDVQSLGGPLADAKAADIPILSYTRLLSDTEAVDYYTTFDYKAYGAASGHSILSALGVEDADGNPTGEKGPFTIEIVNGSPTDSVAYDMWAGYEETLQPYVDEGVLEIPSGQSTFDQSSTLNWTGEGAQSRMENIITSTYSDGTKLDAVWVPFDGMTRGVIAALKSSGIQPGTEAWPILPGGDGELDSIKSILAGEQYSSAWIDVITLADGAVTIVSDVLDGGDWPEPDTTTDNNSIDVPTKLSPVVNVTKDNVQEVLVDSGFYTAQELGL</sequence>
<dbReference type="InterPro" id="IPR028082">
    <property type="entry name" value="Peripla_BP_I"/>
</dbReference>
<keyword evidence="5" id="KW-0813">Transport</keyword>
<keyword evidence="2 3" id="KW-0732">Signal</keyword>
<dbReference type="PROSITE" id="PS51257">
    <property type="entry name" value="PROKAR_LIPOPROTEIN"/>
    <property type="match status" value="1"/>
</dbReference>
<dbReference type="EMBL" id="JACCBM010000001">
    <property type="protein sequence ID" value="NYD71287.1"/>
    <property type="molecule type" value="Genomic_DNA"/>
</dbReference>
<name>A0A852SR08_9MICO</name>
<dbReference type="Pfam" id="PF13407">
    <property type="entry name" value="Peripla_BP_4"/>
    <property type="match status" value="1"/>
</dbReference>